<proteinExistence type="inferred from homology"/>
<dbReference type="OrthoDB" id="419598at2759"/>
<keyword evidence="4" id="KW-0560">Oxidoreductase</keyword>
<accession>A0A9W8K8N8</accession>
<dbReference type="PANTHER" id="PTHR43162">
    <property type="match status" value="1"/>
</dbReference>
<evidence type="ECO:0000256" key="1">
    <source>
        <dbReference type="ARBA" id="ARBA00005107"/>
    </source>
</evidence>
<dbReference type="Gene3D" id="3.90.25.10">
    <property type="entry name" value="UDP-galactose 4-epimerase, domain 1"/>
    <property type="match status" value="1"/>
</dbReference>
<evidence type="ECO:0000256" key="4">
    <source>
        <dbReference type="ARBA" id="ARBA00023002"/>
    </source>
</evidence>
<evidence type="ECO:0000313" key="6">
    <source>
        <dbReference type="Proteomes" id="UP001148786"/>
    </source>
</evidence>
<dbReference type="Gene3D" id="3.40.50.720">
    <property type="entry name" value="NAD(P)-binding Rossmann-like Domain"/>
    <property type="match status" value="1"/>
</dbReference>
<evidence type="ECO:0000313" key="5">
    <source>
        <dbReference type="EMBL" id="KAJ3509540.1"/>
    </source>
</evidence>
<keyword evidence="3" id="KW-0017">Alkaloid metabolism</keyword>
<gene>
    <name evidence="5" type="ORF">NLJ89_g5172</name>
</gene>
<dbReference type="InterPro" id="IPR051604">
    <property type="entry name" value="Ergot_Alk_Oxidoreductase"/>
</dbReference>
<dbReference type="AlphaFoldDB" id="A0A9W8K8N8"/>
<dbReference type="NCBIfam" id="TIGR03649">
    <property type="entry name" value="ergot_EASG"/>
    <property type="match status" value="1"/>
</dbReference>
<dbReference type="InterPro" id="IPR019901">
    <property type="entry name" value="Ergot_alkaloid_biosynthesis"/>
</dbReference>
<comment type="caution">
    <text evidence="5">The sequence shown here is derived from an EMBL/GenBank/DDBJ whole genome shotgun (WGS) entry which is preliminary data.</text>
</comment>
<comment type="similarity">
    <text evidence="2">Belongs to the fgaFS/easG family.</text>
</comment>
<name>A0A9W8K8N8_9AGAR</name>
<dbReference type="SUPFAM" id="SSF51735">
    <property type="entry name" value="NAD(P)-binding Rossmann-fold domains"/>
    <property type="match status" value="1"/>
</dbReference>
<sequence length="280" mass="30611">MTTLITGGTGKTGGRLAKLIHAAGHPFLIASRSGTAPEPFKAIKFDWFDPSTFEIPFKADPKIDKVYLIAPTGVLDLLPLVKPFIDLALSKGVKRFVLLTATLSEPGGPGLGKIHEYVASLDVEYTVFRPTWFIENFGALYAHGIRENNEISSVTKNGRIPLIGADDIAKAAFDALFAEKSPNTDYYLVGPELFSYDEVATLFTEVLGRRITHKHLTDEEEQALFQSFGLSEEYAAMLNAGEGVVASGSEEAFVGTNKTVTGTYTLRQFIEANKQIWIKS</sequence>
<dbReference type="PANTHER" id="PTHR43162:SF1">
    <property type="entry name" value="PRESTALK A DIFFERENTIATION PROTEIN A"/>
    <property type="match status" value="1"/>
</dbReference>
<dbReference type="Proteomes" id="UP001148786">
    <property type="component" value="Unassembled WGS sequence"/>
</dbReference>
<protein>
    <recommendedName>
        <fullName evidence="7">Agroclavine dehydrogenase</fullName>
    </recommendedName>
</protein>
<reference evidence="5" key="1">
    <citation type="submission" date="2022-07" db="EMBL/GenBank/DDBJ databases">
        <title>Genome Sequence of Agrocybe chaxingu.</title>
        <authorList>
            <person name="Buettner E."/>
        </authorList>
    </citation>
    <scope>NUCLEOTIDE SEQUENCE</scope>
    <source>
        <strain evidence="5">MP-N11</strain>
    </source>
</reference>
<evidence type="ECO:0000256" key="3">
    <source>
        <dbReference type="ARBA" id="ARBA00022589"/>
    </source>
</evidence>
<keyword evidence="6" id="KW-1185">Reference proteome</keyword>
<evidence type="ECO:0008006" key="7">
    <source>
        <dbReference type="Google" id="ProtNLM"/>
    </source>
</evidence>
<organism evidence="5 6">
    <name type="scientific">Agrocybe chaxingu</name>
    <dbReference type="NCBI Taxonomy" id="84603"/>
    <lineage>
        <taxon>Eukaryota</taxon>
        <taxon>Fungi</taxon>
        <taxon>Dikarya</taxon>
        <taxon>Basidiomycota</taxon>
        <taxon>Agaricomycotina</taxon>
        <taxon>Agaricomycetes</taxon>
        <taxon>Agaricomycetidae</taxon>
        <taxon>Agaricales</taxon>
        <taxon>Agaricineae</taxon>
        <taxon>Strophariaceae</taxon>
        <taxon>Agrocybe</taxon>
    </lineage>
</organism>
<comment type="pathway">
    <text evidence="1">Alkaloid biosynthesis; ergot alkaloid biosynthesis.</text>
</comment>
<dbReference type="InterPro" id="IPR036291">
    <property type="entry name" value="NAD(P)-bd_dom_sf"/>
</dbReference>
<dbReference type="GO" id="GO:0016491">
    <property type="term" value="F:oxidoreductase activity"/>
    <property type="evidence" value="ECO:0007669"/>
    <property type="project" value="UniProtKB-KW"/>
</dbReference>
<dbReference type="GO" id="GO:0009820">
    <property type="term" value="P:alkaloid metabolic process"/>
    <property type="evidence" value="ECO:0007669"/>
    <property type="project" value="UniProtKB-KW"/>
</dbReference>
<dbReference type="EMBL" id="JANKHO010000469">
    <property type="protein sequence ID" value="KAJ3509540.1"/>
    <property type="molecule type" value="Genomic_DNA"/>
</dbReference>
<evidence type="ECO:0000256" key="2">
    <source>
        <dbReference type="ARBA" id="ARBA00005372"/>
    </source>
</evidence>